<accession>A0AAV5W494</accession>
<sequence length="96" mass="11338">SISTFRRDRCRGHENCDWRDLRSDEGRFVYQYIKEANQIIDLGLLLSAEWHDVDVDDSHCSSCCDCCKSPVHIAEICNCYQEMFAKEMQERVEVRE</sequence>
<gene>
    <name evidence="1" type="ORF">PFISCL1PPCAC_16893</name>
</gene>
<protein>
    <submittedName>
        <fullName evidence="1">Uncharacterized protein</fullName>
    </submittedName>
</protein>
<proteinExistence type="predicted"/>
<dbReference type="EMBL" id="BTSY01000004">
    <property type="protein sequence ID" value="GMT25596.1"/>
    <property type="molecule type" value="Genomic_DNA"/>
</dbReference>
<dbReference type="Proteomes" id="UP001432322">
    <property type="component" value="Unassembled WGS sequence"/>
</dbReference>
<keyword evidence="2" id="KW-1185">Reference proteome</keyword>
<feature type="non-terminal residue" evidence="1">
    <location>
        <position position="1"/>
    </location>
</feature>
<comment type="caution">
    <text evidence="1">The sequence shown here is derived from an EMBL/GenBank/DDBJ whole genome shotgun (WGS) entry which is preliminary data.</text>
</comment>
<organism evidence="1 2">
    <name type="scientific">Pristionchus fissidentatus</name>
    <dbReference type="NCBI Taxonomy" id="1538716"/>
    <lineage>
        <taxon>Eukaryota</taxon>
        <taxon>Metazoa</taxon>
        <taxon>Ecdysozoa</taxon>
        <taxon>Nematoda</taxon>
        <taxon>Chromadorea</taxon>
        <taxon>Rhabditida</taxon>
        <taxon>Rhabditina</taxon>
        <taxon>Diplogasteromorpha</taxon>
        <taxon>Diplogasteroidea</taxon>
        <taxon>Neodiplogasteridae</taxon>
        <taxon>Pristionchus</taxon>
    </lineage>
</organism>
<reference evidence="1" key="1">
    <citation type="submission" date="2023-10" db="EMBL/GenBank/DDBJ databases">
        <title>Genome assembly of Pristionchus species.</title>
        <authorList>
            <person name="Yoshida K."/>
            <person name="Sommer R.J."/>
        </authorList>
    </citation>
    <scope>NUCLEOTIDE SEQUENCE</scope>
    <source>
        <strain evidence="1">RS5133</strain>
    </source>
</reference>
<evidence type="ECO:0000313" key="1">
    <source>
        <dbReference type="EMBL" id="GMT25596.1"/>
    </source>
</evidence>
<name>A0AAV5W494_9BILA</name>
<dbReference type="AlphaFoldDB" id="A0AAV5W494"/>
<evidence type="ECO:0000313" key="2">
    <source>
        <dbReference type="Proteomes" id="UP001432322"/>
    </source>
</evidence>
<feature type="non-terminal residue" evidence="1">
    <location>
        <position position="96"/>
    </location>
</feature>